<evidence type="ECO:0000256" key="1">
    <source>
        <dbReference type="ARBA" id="ARBA00022737"/>
    </source>
</evidence>
<reference evidence="5 6" key="1">
    <citation type="submission" date="2019-10" db="EMBL/GenBank/DDBJ databases">
        <authorList>
            <person name="Palmer J.M."/>
        </authorList>
    </citation>
    <scope>NUCLEOTIDE SEQUENCE [LARGE SCALE GENOMIC DNA]</scope>
    <source>
        <strain evidence="5 6">TWF506</strain>
    </source>
</reference>
<dbReference type="PANTHER" id="PTHR35391">
    <property type="entry name" value="C2H2-TYPE DOMAIN-CONTAINING PROTEIN-RELATED"/>
    <property type="match status" value="1"/>
</dbReference>
<evidence type="ECO:0000256" key="2">
    <source>
        <dbReference type="PROSITE-ProRule" id="PRU00023"/>
    </source>
</evidence>
<dbReference type="Pfam" id="PF12796">
    <property type="entry name" value="Ank_2"/>
    <property type="match status" value="1"/>
</dbReference>
<dbReference type="SMART" id="SM00355">
    <property type="entry name" value="ZnF_C2H2"/>
    <property type="match status" value="3"/>
</dbReference>
<dbReference type="Gene3D" id="3.40.50.1580">
    <property type="entry name" value="Nucleoside phosphorylase domain"/>
    <property type="match status" value="1"/>
</dbReference>
<dbReference type="InterPro" id="IPR002110">
    <property type="entry name" value="Ankyrin_rpt"/>
</dbReference>
<keyword evidence="6" id="KW-1185">Reference proteome</keyword>
<dbReference type="SMART" id="SM00248">
    <property type="entry name" value="ANK"/>
    <property type="match status" value="6"/>
</dbReference>
<gene>
    <name evidence="5" type="ORF">TWF506_008446</name>
</gene>
<feature type="repeat" description="ANK" evidence="2">
    <location>
        <begin position="1812"/>
        <end position="1844"/>
    </location>
</feature>
<dbReference type="PANTHER" id="PTHR35391:SF7">
    <property type="entry name" value="C2H2-TYPE DOMAIN-CONTAINING PROTEIN"/>
    <property type="match status" value="1"/>
</dbReference>
<comment type="caution">
    <text evidence="5">The sequence shown here is derived from an EMBL/GenBank/DDBJ whole genome shotgun (WGS) entry which is preliminary data.</text>
</comment>
<evidence type="ECO:0000256" key="3">
    <source>
        <dbReference type="SAM" id="MobiDB-lite"/>
    </source>
</evidence>
<feature type="domain" description="C2H2-type" evidence="4">
    <location>
        <begin position="367"/>
        <end position="395"/>
    </location>
</feature>
<dbReference type="Gene3D" id="1.25.40.20">
    <property type="entry name" value="Ankyrin repeat-containing domain"/>
    <property type="match status" value="1"/>
</dbReference>
<proteinExistence type="predicted"/>
<dbReference type="Proteomes" id="UP001307849">
    <property type="component" value="Unassembled WGS sequence"/>
</dbReference>
<feature type="region of interest" description="Disordered" evidence="3">
    <location>
        <begin position="1905"/>
        <end position="1976"/>
    </location>
</feature>
<protein>
    <recommendedName>
        <fullName evidence="4">C2H2-type domain-containing protein</fullName>
    </recommendedName>
</protein>
<dbReference type="InterPro" id="IPR013087">
    <property type="entry name" value="Znf_C2H2_type"/>
</dbReference>
<evidence type="ECO:0000313" key="5">
    <source>
        <dbReference type="EMBL" id="KAK6514018.1"/>
    </source>
</evidence>
<name>A0AAN8ND91_9PEZI</name>
<evidence type="ECO:0000259" key="4">
    <source>
        <dbReference type="SMART" id="SM00355"/>
    </source>
</evidence>
<feature type="domain" description="C2H2-type" evidence="4">
    <location>
        <begin position="399"/>
        <end position="427"/>
    </location>
</feature>
<feature type="region of interest" description="Disordered" evidence="3">
    <location>
        <begin position="949"/>
        <end position="986"/>
    </location>
</feature>
<accession>A0AAN8ND91</accession>
<feature type="compositionally biased region" description="Polar residues" evidence="3">
    <location>
        <begin position="502"/>
        <end position="512"/>
    </location>
</feature>
<feature type="region of interest" description="Disordered" evidence="3">
    <location>
        <begin position="488"/>
        <end position="515"/>
    </location>
</feature>
<sequence>MFETQPIRAAAAECRKSLATCLAVPRLKNGGWAENRLVDFNLWAAGAGVSAKGKLSLDQRLSTKPEVQSTLVNLLELLQMFVEDCRDLAKDVDNVPDGPLIIGQNTDPEVNIDSSMQRVDEISPVELSSKEIEAQRDVEVTLDQIIRLTVAIRKAGSSSRLKRADRSFNLDNPKIQELKGFLELIVHPKGLKEDGQLTPIQSRLVEANLRRWHRFSYAKLHSKKLARADTALMEAIPENSAPAFEDKPQDNSKPAVSFNIPGTDLVSEVLIVAPEDQPPRAFSVIAPTATTAASAIEDNIIIPDKPMTRTPATVISRISSKIAYPRPPNVSRYHTVFKCPCCLQSLPVAYTERSQWKKHLASDILPYTCIFQDCQQPLQLYLTRKDWEQHIKMEHGQLWICAVCEQLGVTTEFSNEDEIINHLGTSHKDSVDSDEIPMFVTASVSSKPVEVVDCPLCNGPDEGEDSLEHIAHCVHDFSLNSLPLPSDSDAEDDYFDIDSRNSDSQNTPSSVSVEERDFEGLAELADDASSVDDEYKVSESSLKTLTRDFSGPTGISILDWKVDEATEDPQVAASADATGEASEATDQLSKPRQSKLDESSLYGPKERSRYQIAWLCSTKIDAVIAEALLDVVDLVPLTSQGSSSMFEYRLGRIESHRVVVAWPSESDRYRGPNWCLATEVIKVFRSLGVFLHVGTAPGIPSKTYLSDVVVSDKGGIHQHEVRNSRILNRRLNRKIGTPSSIMRSIESVQPEFTPIPDPELIGDNKDIIPEYRYINYATLMDVNFARDFPHTDYVPQGFSDEQTCEHCYHVSPEKKLRLRSGYHAPKIHYDGIFAIKDLSTEILYRIGQDFDSEQMRCVDIEGNLWTYTSIDNLVVIRGISSYMDTHKDVRWKRVAAGAAAAYAKEFIRLLDLVDLNLPLPEDGLIDNSDDGSEGMGLNDIESWSRSEPIAPKATEGPEDVQTGAAQTEEDAAYSADPDSQNDAITDTDPVIYSTFDNSKDSIQNGPKVKCLFAGLSCPYETAKSDDFINHIKEHLVLPDMVSPDLGLPVWAHPQPLSWSCGFEKCKDSENLPDETRKEWLEVARPVNPPAVGESLRALDIYRIQNSVETEAVLDSKLQHIYGHLVFDKWKIEDYHESEDWKEFFQSVPVKPLETEFNPETLQKADTLDANTEKPPSSFDVDFGKAHRKYIQDRVDGTSSWFMTLVEFREWRDNPGLTLLSTGSPGLGKSTIMAMVYDTLRQQYSLADIVLIYCGEALPGGAQWTSYNFMQCIRRQLRPHDSSIRYRYEHEESPELTADGKPKAISKVLSSTFDLSRRNFVLIDSPESLEVRERLALELKLWAKSGINIFYTSRRGTIRAEDVNADHEIRMETSIGPLQQYIPTIFQQDITLLQQDIRTFLRYEFARYPGVLSQDNVFQMRYIIAIENIARGVFKFANLFVEHIKTRRLETMEDLEKAKEEALSTGFFREYYDDFIDRIGSDPRYYAQKYALKAITLIGCYMSRPRGISSLELQHALQAHEYARPGDSQFELVSIHNLVACCQGLIIFDELEDIVKLSHITAYQYFGSVKWKWYPGGQDAALCAMITYLSNGIFNMGICSNRLDYEKRLRTYGYFRRASKEWFLFPLASSDEYQPPGFSPETLEKVLKFLKNDYLVEASNQVLKVEEEHLPVYELSKPIHGIHLAAHFGLGWAIGSLAKAQGIEVRDYKDHTPLGRAINVSNVDIIPVLRKNGASFSGIKHQGSTALIEAIMIGSLKMVEMILSLQDDPNVCGVPSGSHISFLPLNLAILLRKVDIARAILAQSVDLDLQDSRMRTPLICAVMVGNMELAENLLFVGVDLELKEESSGLTALGYAVSTNQRAMVELLVRRHARLDAESADGESIMDLAWKHCNRDIIQFLQDSNARPSSMRRGGAISRFQPKPLYRPSEDFPSGAIPDEENPGTSSPAVPATPSPFVRQPSDIPREPRGPRRRRDSF</sequence>
<feature type="region of interest" description="Disordered" evidence="3">
    <location>
        <begin position="568"/>
        <end position="600"/>
    </location>
</feature>
<dbReference type="EMBL" id="JAVHJM010000005">
    <property type="protein sequence ID" value="KAK6514018.1"/>
    <property type="molecule type" value="Genomic_DNA"/>
</dbReference>
<dbReference type="Pfam" id="PF24883">
    <property type="entry name" value="NPHP3_N"/>
    <property type="match status" value="1"/>
</dbReference>
<feature type="repeat" description="ANK" evidence="2">
    <location>
        <begin position="1846"/>
        <end position="1878"/>
    </location>
</feature>
<organism evidence="5 6">
    <name type="scientific">Arthrobotrys conoides</name>
    <dbReference type="NCBI Taxonomy" id="74498"/>
    <lineage>
        <taxon>Eukaryota</taxon>
        <taxon>Fungi</taxon>
        <taxon>Dikarya</taxon>
        <taxon>Ascomycota</taxon>
        <taxon>Pezizomycotina</taxon>
        <taxon>Orbiliomycetes</taxon>
        <taxon>Orbiliales</taxon>
        <taxon>Orbiliaceae</taxon>
        <taxon>Arthrobotrys</taxon>
    </lineage>
</organism>
<dbReference type="GO" id="GO:0009116">
    <property type="term" value="P:nucleoside metabolic process"/>
    <property type="evidence" value="ECO:0007669"/>
    <property type="project" value="InterPro"/>
</dbReference>
<keyword evidence="1" id="KW-0677">Repeat</keyword>
<dbReference type="GO" id="GO:0003824">
    <property type="term" value="F:catalytic activity"/>
    <property type="evidence" value="ECO:0007669"/>
    <property type="project" value="InterPro"/>
</dbReference>
<dbReference type="InterPro" id="IPR035994">
    <property type="entry name" value="Nucleoside_phosphorylase_sf"/>
</dbReference>
<dbReference type="InterPro" id="IPR036770">
    <property type="entry name" value="Ankyrin_rpt-contain_sf"/>
</dbReference>
<evidence type="ECO:0000313" key="6">
    <source>
        <dbReference type="Proteomes" id="UP001307849"/>
    </source>
</evidence>
<dbReference type="SUPFAM" id="SSF48403">
    <property type="entry name" value="Ankyrin repeat"/>
    <property type="match status" value="1"/>
</dbReference>
<feature type="compositionally biased region" description="Low complexity" evidence="3">
    <location>
        <begin position="1941"/>
        <end position="1954"/>
    </location>
</feature>
<dbReference type="InterPro" id="IPR056884">
    <property type="entry name" value="NPHP3-like_N"/>
</dbReference>
<dbReference type="SUPFAM" id="SSF53167">
    <property type="entry name" value="Purine and uridine phosphorylases"/>
    <property type="match status" value="1"/>
</dbReference>
<feature type="domain" description="C2H2-type" evidence="4">
    <location>
        <begin position="1008"/>
        <end position="1034"/>
    </location>
</feature>
<keyword evidence="2" id="KW-0040">ANK repeat</keyword>
<feature type="compositionally biased region" description="Basic and acidic residues" evidence="3">
    <location>
        <begin position="1962"/>
        <end position="1976"/>
    </location>
</feature>
<dbReference type="PROSITE" id="PS50088">
    <property type="entry name" value="ANK_REPEAT"/>
    <property type="match status" value="2"/>
</dbReference>